<reference evidence="3" key="1">
    <citation type="submission" date="2019-02" db="EMBL/GenBank/DDBJ databases">
        <title>Isolation and identification of novel species under the genus Muribaculum.</title>
        <authorList>
            <person name="Miyake S."/>
            <person name="Ding Y."/>
            <person name="Low A."/>
            <person name="Soh M."/>
            <person name="Seedorf H."/>
        </authorList>
    </citation>
    <scope>NUCLEOTIDE SEQUENCE [LARGE SCALE GENOMIC DNA]</scope>
    <source>
        <strain evidence="3">H5</strain>
    </source>
</reference>
<feature type="signal peptide" evidence="1">
    <location>
        <begin position="1"/>
        <end position="20"/>
    </location>
</feature>
<evidence type="ECO:0000256" key="1">
    <source>
        <dbReference type="SAM" id="SignalP"/>
    </source>
</evidence>
<dbReference type="AlphaFoldDB" id="A0A4P7W3N7"/>
<dbReference type="InterPro" id="IPR026444">
    <property type="entry name" value="Secre_tail"/>
</dbReference>
<keyword evidence="3" id="KW-1185">Reference proteome</keyword>
<sequence>MKKFLLPAIAACVCVAPAFGQVYGTTPETAKPFPAAGGWFVPTLEDAPAEAWFTITSPQATPALWGDAPSDYTNPEPAGQQIFVYLCDGGQQAFQMAEGTDAYVLMPGQEYLVKITPKVAGFFGMNPANPLPAARFEGKEKYYPIAVSSEEFGQTRTLEAGETKWFELTVPYATQITTNYMMSPVLAVEKIEAIHLECPGGTNLGSGLMGPYVKAGKNVIGFTASADASAAFQIGYNAMLTLNCGNNLLRGQSLTLDAKTTYPDAYYTVDRYFTVPEDGTYTFINHGAKGTILNIGKVKMTDPDNQYAYECDWSDIQSATVGNDDATIVVSGLTAGEKVLVQSDAFGVIGEGSDNLPYLMVVKGGSTGISDIKADNSTLKVNAANGRLNVESVLLASGAEVAVYDIMARKVASAVAAEGAESLEMSLDVTSGVYVVVVYGKGSSESAKITVK</sequence>
<protein>
    <submittedName>
        <fullName evidence="2">T9SS type A sorting domain-containing protein</fullName>
    </submittedName>
</protein>
<name>A0A4P7W3N7_9BACT</name>
<dbReference type="RefSeq" id="WP_136415658.1">
    <property type="nucleotide sequence ID" value="NZ_CAXHQF010000057.1"/>
</dbReference>
<evidence type="ECO:0000313" key="2">
    <source>
        <dbReference type="EMBL" id="QCD42527.1"/>
    </source>
</evidence>
<evidence type="ECO:0000313" key="3">
    <source>
        <dbReference type="Proteomes" id="UP000297149"/>
    </source>
</evidence>
<dbReference type="NCBIfam" id="TIGR04183">
    <property type="entry name" value="Por_Secre_tail"/>
    <property type="match status" value="1"/>
</dbReference>
<dbReference type="KEGG" id="ddb:E7747_09685"/>
<dbReference type="Proteomes" id="UP000297149">
    <property type="component" value="Chromosome"/>
</dbReference>
<accession>A0A4P7W3N7</accession>
<gene>
    <name evidence="2" type="ORF">E7747_09685</name>
</gene>
<dbReference type="EMBL" id="CP039396">
    <property type="protein sequence ID" value="QCD42527.1"/>
    <property type="molecule type" value="Genomic_DNA"/>
</dbReference>
<feature type="chain" id="PRO_5021023550" evidence="1">
    <location>
        <begin position="21"/>
        <end position="452"/>
    </location>
</feature>
<organism evidence="2 3">
    <name type="scientific">Duncaniella dubosii</name>
    <dbReference type="NCBI Taxonomy" id="2518971"/>
    <lineage>
        <taxon>Bacteria</taxon>
        <taxon>Pseudomonadati</taxon>
        <taxon>Bacteroidota</taxon>
        <taxon>Bacteroidia</taxon>
        <taxon>Bacteroidales</taxon>
        <taxon>Muribaculaceae</taxon>
        <taxon>Duncaniella</taxon>
    </lineage>
</organism>
<proteinExistence type="predicted"/>
<keyword evidence="1" id="KW-0732">Signal</keyword>